<dbReference type="PANTHER" id="PTHR31531">
    <property type="entry name" value="E3 UBIQUITIN-PROTEIN LIGASE E3D FAMILY MEMBER"/>
    <property type="match status" value="1"/>
</dbReference>
<gene>
    <name evidence="1" type="ORF">PV08_01018</name>
</gene>
<dbReference type="Proteomes" id="UP000053328">
    <property type="component" value="Unassembled WGS sequence"/>
</dbReference>
<organism evidence="1 2">
    <name type="scientific">Exophiala spinifera</name>
    <dbReference type="NCBI Taxonomy" id="91928"/>
    <lineage>
        <taxon>Eukaryota</taxon>
        <taxon>Fungi</taxon>
        <taxon>Dikarya</taxon>
        <taxon>Ascomycota</taxon>
        <taxon>Pezizomycotina</taxon>
        <taxon>Eurotiomycetes</taxon>
        <taxon>Chaetothyriomycetidae</taxon>
        <taxon>Chaetothyriales</taxon>
        <taxon>Herpotrichiellaceae</taxon>
        <taxon>Exophiala</taxon>
    </lineage>
</organism>
<dbReference type="OrthoDB" id="386949at2759"/>
<proteinExistence type="predicted"/>
<dbReference type="RefSeq" id="XP_016240659.1">
    <property type="nucleotide sequence ID" value="XM_016375383.1"/>
</dbReference>
<dbReference type="EMBL" id="KN847492">
    <property type="protein sequence ID" value="KIW20443.1"/>
    <property type="molecule type" value="Genomic_DNA"/>
</dbReference>
<dbReference type="STRING" id="91928.A0A0D2BND5"/>
<dbReference type="GO" id="GO:0006513">
    <property type="term" value="P:protein monoubiquitination"/>
    <property type="evidence" value="ECO:0007669"/>
    <property type="project" value="TreeGrafter"/>
</dbReference>
<dbReference type="GeneID" id="27328101"/>
<reference evidence="1 2" key="1">
    <citation type="submission" date="2015-01" db="EMBL/GenBank/DDBJ databases">
        <title>The Genome Sequence of Exophiala spinifera CBS89968.</title>
        <authorList>
            <consortium name="The Broad Institute Genomics Platform"/>
            <person name="Cuomo C."/>
            <person name="de Hoog S."/>
            <person name="Gorbushina A."/>
            <person name="Stielow B."/>
            <person name="Teixiera M."/>
            <person name="Abouelleil A."/>
            <person name="Chapman S.B."/>
            <person name="Priest M."/>
            <person name="Young S.K."/>
            <person name="Wortman J."/>
            <person name="Nusbaum C."/>
            <person name="Birren B."/>
        </authorList>
    </citation>
    <scope>NUCLEOTIDE SEQUENCE [LARGE SCALE GENOMIC DNA]</scope>
    <source>
        <strain evidence="1 2">CBS 89968</strain>
    </source>
</reference>
<dbReference type="GO" id="GO:0005634">
    <property type="term" value="C:nucleus"/>
    <property type="evidence" value="ECO:0007669"/>
    <property type="project" value="TreeGrafter"/>
</dbReference>
<dbReference type="VEuPathDB" id="FungiDB:PV08_01018"/>
<name>A0A0D2BND5_9EURO</name>
<dbReference type="HOGENOM" id="CLU_098347_0_0_1"/>
<protein>
    <submittedName>
        <fullName evidence="1">Uncharacterized protein</fullName>
    </submittedName>
</protein>
<dbReference type="Pfam" id="PF09814">
    <property type="entry name" value="HECT_2"/>
    <property type="match status" value="1"/>
</dbReference>
<evidence type="ECO:0000313" key="2">
    <source>
        <dbReference type="Proteomes" id="UP000053328"/>
    </source>
</evidence>
<dbReference type="GO" id="GO:0031624">
    <property type="term" value="F:ubiquitin conjugating enzyme binding"/>
    <property type="evidence" value="ECO:0007669"/>
    <property type="project" value="TreeGrafter"/>
</dbReference>
<sequence length="247" mass="28213">MDGRPITKIHRSDLLNFTFPPSSRRERKGITLPSSREENKIVRCDECKTITGSSPTGRPSIRLYKSRVQVRPDSRQGQDWQKYPAEVFLGAQLLSLIESSVSRKIVVHQSTGEDPTSSQQQGILVWVFNPDIYYSSSRRGPTAHRAMKIFYKDLPDPEKFLDDHSNTHEELVVPEDDYKEFKNALAESTDILPEAAQTFQDWTIGLLDRWEKHASGSARMDENPLNKKVEDGFELFKLPAGMAELYL</sequence>
<dbReference type="GO" id="GO:0061630">
    <property type="term" value="F:ubiquitin protein ligase activity"/>
    <property type="evidence" value="ECO:0007669"/>
    <property type="project" value="TreeGrafter"/>
</dbReference>
<dbReference type="AlphaFoldDB" id="A0A0D2BND5"/>
<dbReference type="GO" id="GO:0051865">
    <property type="term" value="P:protein autoubiquitination"/>
    <property type="evidence" value="ECO:0007669"/>
    <property type="project" value="TreeGrafter"/>
</dbReference>
<dbReference type="GO" id="GO:0000151">
    <property type="term" value="C:ubiquitin ligase complex"/>
    <property type="evidence" value="ECO:0007669"/>
    <property type="project" value="TreeGrafter"/>
</dbReference>
<dbReference type="GO" id="GO:0000209">
    <property type="term" value="P:protein polyubiquitination"/>
    <property type="evidence" value="ECO:0007669"/>
    <property type="project" value="TreeGrafter"/>
</dbReference>
<dbReference type="InterPro" id="IPR019193">
    <property type="entry name" value="UBQ-conj_enz_E2-bd_prot"/>
</dbReference>
<dbReference type="PANTHER" id="PTHR31531:SF2">
    <property type="entry name" value="E3 UBIQUITIN-PROTEIN LIGASE E3D"/>
    <property type="match status" value="1"/>
</dbReference>
<keyword evidence="2" id="KW-1185">Reference proteome</keyword>
<dbReference type="GO" id="GO:0030332">
    <property type="term" value="F:cyclin binding"/>
    <property type="evidence" value="ECO:0007669"/>
    <property type="project" value="TreeGrafter"/>
</dbReference>
<evidence type="ECO:0000313" key="1">
    <source>
        <dbReference type="EMBL" id="KIW20443.1"/>
    </source>
</evidence>
<dbReference type="GO" id="GO:0043161">
    <property type="term" value="P:proteasome-mediated ubiquitin-dependent protein catabolic process"/>
    <property type="evidence" value="ECO:0007669"/>
    <property type="project" value="TreeGrafter"/>
</dbReference>
<accession>A0A0D2BND5</accession>
<dbReference type="GO" id="GO:0005829">
    <property type="term" value="C:cytosol"/>
    <property type="evidence" value="ECO:0007669"/>
    <property type="project" value="TreeGrafter"/>
</dbReference>